<protein>
    <submittedName>
        <fullName evidence="1">Uncharacterized protein</fullName>
    </submittedName>
</protein>
<dbReference type="EMBL" id="CM046394">
    <property type="protein sequence ID" value="KAI8547380.1"/>
    <property type="molecule type" value="Genomic_DNA"/>
</dbReference>
<accession>A0ACC0N2I9</accession>
<dbReference type="Proteomes" id="UP001062846">
    <property type="component" value="Chromosome 7"/>
</dbReference>
<sequence length="70" mass="7583">MERSALAPAVAVVGLPGSLLNGMVQLQRQFGFAGFRFLYHGWLVVAWWMLVVKFGGGGCSVCGGRRRLLS</sequence>
<organism evidence="1 2">
    <name type="scientific">Rhododendron molle</name>
    <name type="common">Chinese azalea</name>
    <name type="synonym">Azalea mollis</name>
    <dbReference type="NCBI Taxonomy" id="49168"/>
    <lineage>
        <taxon>Eukaryota</taxon>
        <taxon>Viridiplantae</taxon>
        <taxon>Streptophyta</taxon>
        <taxon>Embryophyta</taxon>
        <taxon>Tracheophyta</taxon>
        <taxon>Spermatophyta</taxon>
        <taxon>Magnoliopsida</taxon>
        <taxon>eudicotyledons</taxon>
        <taxon>Gunneridae</taxon>
        <taxon>Pentapetalae</taxon>
        <taxon>asterids</taxon>
        <taxon>Ericales</taxon>
        <taxon>Ericaceae</taxon>
        <taxon>Ericoideae</taxon>
        <taxon>Rhodoreae</taxon>
        <taxon>Rhododendron</taxon>
    </lineage>
</organism>
<name>A0ACC0N2I9_RHOML</name>
<keyword evidence="2" id="KW-1185">Reference proteome</keyword>
<gene>
    <name evidence="1" type="ORF">RHMOL_Rhmol07G0191000</name>
</gene>
<proteinExistence type="predicted"/>
<reference evidence="1" key="1">
    <citation type="submission" date="2022-02" db="EMBL/GenBank/DDBJ databases">
        <title>Plant Genome Project.</title>
        <authorList>
            <person name="Zhang R.-G."/>
        </authorList>
    </citation>
    <scope>NUCLEOTIDE SEQUENCE</scope>
    <source>
        <strain evidence="1">AT1</strain>
    </source>
</reference>
<comment type="caution">
    <text evidence="1">The sequence shown here is derived from an EMBL/GenBank/DDBJ whole genome shotgun (WGS) entry which is preliminary data.</text>
</comment>
<evidence type="ECO:0000313" key="1">
    <source>
        <dbReference type="EMBL" id="KAI8547380.1"/>
    </source>
</evidence>
<evidence type="ECO:0000313" key="2">
    <source>
        <dbReference type="Proteomes" id="UP001062846"/>
    </source>
</evidence>